<organism evidence="2 3">
    <name type="scientific">Nibribacter koreensis</name>
    <dbReference type="NCBI Taxonomy" id="1084519"/>
    <lineage>
        <taxon>Bacteria</taxon>
        <taxon>Pseudomonadati</taxon>
        <taxon>Bacteroidota</taxon>
        <taxon>Cytophagia</taxon>
        <taxon>Cytophagales</taxon>
        <taxon>Hymenobacteraceae</taxon>
        <taxon>Nibribacter</taxon>
    </lineage>
</organism>
<evidence type="ECO:0000313" key="2">
    <source>
        <dbReference type="EMBL" id="GAA4309745.1"/>
    </source>
</evidence>
<feature type="region of interest" description="Disordered" evidence="1">
    <location>
        <begin position="45"/>
        <end position="111"/>
    </location>
</feature>
<keyword evidence="3" id="KW-1185">Reference proteome</keyword>
<reference evidence="3" key="1">
    <citation type="journal article" date="2019" name="Int. J. Syst. Evol. Microbiol.">
        <title>The Global Catalogue of Microorganisms (GCM) 10K type strain sequencing project: providing services to taxonomists for standard genome sequencing and annotation.</title>
        <authorList>
            <consortium name="The Broad Institute Genomics Platform"/>
            <consortium name="The Broad Institute Genome Sequencing Center for Infectious Disease"/>
            <person name="Wu L."/>
            <person name="Ma J."/>
        </authorList>
    </citation>
    <scope>NUCLEOTIDE SEQUENCE [LARGE SCALE GENOMIC DNA]</scope>
    <source>
        <strain evidence="3">JCM 17917</strain>
    </source>
</reference>
<feature type="compositionally biased region" description="Low complexity" evidence="1">
    <location>
        <begin position="76"/>
        <end position="88"/>
    </location>
</feature>
<gene>
    <name evidence="2" type="ORF">GCM10023183_27110</name>
</gene>
<protein>
    <submittedName>
        <fullName evidence="2">Uncharacterized protein</fullName>
    </submittedName>
</protein>
<dbReference type="EMBL" id="BAABGX010000002">
    <property type="protein sequence ID" value="GAA4309745.1"/>
    <property type="molecule type" value="Genomic_DNA"/>
</dbReference>
<comment type="caution">
    <text evidence="2">The sequence shown here is derived from an EMBL/GenBank/DDBJ whole genome shotgun (WGS) entry which is preliminary data.</text>
</comment>
<evidence type="ECO:0000313" key="3">
    <source>
        <dbReference type="Proteomes" id="UP001501844"/>
    </source>
</evidence>
<evidence type="ECO:0000256" key="1">
    <source>
        <dbReference type="SAM" id="MobiDB-lite"/>
    </source>
</evidence>
<feature type="compositionally biased region" description="Basic and acidic residues" evidence="1">
    <location>
        <begin position="94"/>
        <end position="111"/>
    </location>
</feature>
<dbReference type="Proteomes" id="UP001501844">
    <property type="component" value="Unassembled WGS sequence"/>
</dbReference>
<sequence length="111" mass="12055">MEKSKLPDNIHLILTPMATEDKQYPNGHDRPVRVIDDTSTNMEDMMAGHIIPGADPPKNEAQRGGFGNRDGKEGYGSDSSDGPSSVSVNEDADSTEHPKDNMRTDDEGRGT</sequence>
<proteinExistence type="predicted"/>
<name>A0ABP8FRV2_9BACT</name>
<accession>A0ABP8FRV2</accession>